<sequence>MAEVQSDASPRTPRSGSDCSTFEMKGRFAVLVLALLTAVLCASSIAITDILSGSIVFPSESISLEPVEMNWTIGPDTSLLNVTDTLISVSVLVEDYISDSDDVFSVCGSLEGTTIANASNCIDASSYAARLAVYDTAHLPVHVYYKTSRVSAMSGFTIRYYSAINSTGECNRQTVLSSDATLLNRAIVISSENTVEGEPVYCNYVALATAGLDQVLDVIPSTQARAALYIAGNSTNKADFSFPGPPANFQDLKSFRTNTSAVIQFDVHIDSFTHADHDYSASIIFFAYMQFIFDDFEVTPRIFSFVDCNTTANVDAVCAITLNHPSGLVAGSAITYSNTTHFSSSSLNRVDLQTLHNSVRSVGPYVAARYYNGDASGVAILPVVSDGAAGWILGNWTDGFSIIDPTIGVSGAVFGVSRPCYDSTNPDLATSGYLPPHLVVSNANVPAVYTLDWSSDAVLREVYFSHSLNGNVVAIDIVESVAVISVCMVETYGLTYAAYIVSIEPDGAVVLGSFTMDDASEMTYVSTCDTNPVSVIIDSGGTDRVDVELGVPSRNLVKHVSCTATFEDGYVTALTQLGHAYQITGPAGFGTDLTLRQASDGSLESIVMAYGQMYFFDVTEGPDSTKVDAADFASYVRPNHVQTEFSSTESSSDGYIPSYTTLSSFTDPQFEVDGPRLVLIPTAVSPLGYPSYFSYPRYSECDLSFEESDSFFGSCKPCSFGQIRQYSSSDSTDSVCVDCLDSEYCPPLSLMHLDYKTLTDMRTSTQVNLTARDAQEFTDWVLDNTTSFTVGLTIVLFTVLILYALLACTVFIVKVCSSLIPVYATSSKLNPLVWPHLVYKDAILPVSRQIDFHPRLFVSYEARRSGKDGVYVSSRGTFIGGLCTPFVWIIWLYIAWYAVQFYLSYTEEPAVSSSGIKHDANAIVRATSVIWSQASNVEQNLYDAAIAQGVTMRVTLVGYDHLDCSGQCLESFESVGCYANGIVCSETVYTCDRLADAYDKSGNCTVTFQFKNVNVESDAAISLGFGNAYAMAIHSSVEHSKVNSGFMPDGNDADADAIVATYCTDEATANMCEPMRSTDIVFIDQATGGDTVIAGLVSRQLSVTPTLIRVQEEQSLRPSSLLRTKDRYRWSYVDVYQFGTVIGFERTTTADYIYGAGHPLVVTIDMTTNETNYLSRIRVASLSNTLLTFVLAIITLNRIATAVNSFRISVMYTFTPAVVKFCRKAYHVLMREEAEKKDVRVIDSRMNPLYPSAESDVTSL</sequence>
<comment type="caution">
    <text evidence="2">The sequence shown here is derived from an EMBL/GenBank/DDBJ whole genome shotgun (WGS) entry which is preliminary data.</text>
</comment>
<feature type="transmembrane region" description="Helical" evidence="1">
    <location>
        <begin position="877"/>
        <end position="899"/>
    </location>
</feature>
<name>A0A8J6DZG5_9EUKA</name>
<protein>
    <recommendedName>
        <fullName evidence="4">Transmembrane protein</fullName>
    </recommendedName>
</protein>
<proteinExistence type="predicted"/>
<accession>A0A8J6DZG5</accession>
<evidence type="ECO:0008006" key="4">
    <source>
        <dbReference type="Google" id="ProtNLM"/>
    </source>
</evidence>
<evidence type="ECO:0000313" key="3">
    <source>
        <dbReference type="Proteomes" id="UP000717585"/>
    </source>
</evidence>
<keyword evidence="3" id="KW-1185">Reference proteome</keyword>
<evidence type="ECO:0000256" key="1">
    <source>
        <dbReference type="SAM" id="Phobius"/>
    </source>
</evidence>
<keyword evidence="1" id="KW-0472">Membrane</keyword>
<keyword evidence="1" id="KW-0812">Transmembrane</keyword>
<keyword evidence="1" id="KW-1133">Transmembrane helix</keyword>
<organism evidence="2 3">
    <name type="scientific">Carpediemonas membranifera</name>
    <dbReference type="NCBI Taxonomy" id="201153"/>
    <lineage>
        <taxon>Eukaryota</taxon>
        <taxon>Metamonada</taxon>
        <taxon>Carpediemonas-like organisms</taxon>
        <taxon>Carpediemonas</taxon>
    </lineage>
</organism>
<dbReference type="EMBL" id="JAHDYR010000064">
    <property type="protein sequence ID" value="KAG9390371.1"/>
    <property type="molecule type" value="Genomic_DNA"/>
</dbReference>
<dbReference type="AlphaFoldDB" id="A0A8J6DZG5"/>
<gene>
    <name evidence="2" type="ORF">J8273_7720</name>
</gene>
<reference evidence="2" key="1">
    <citation type="submission" date="2021-05" db="EMBL/GenBank/DDBJ databases">
        <title>A free-living protist that lacks canonical eukaryotic 1 DNA replication and segregation systems.</title>
        <authorList>
            <person name="Salas-Leiva D.E."/>
            <person name="Tromer E.C."/>
            <person name="Curtis B.A."/>
            <person name="Jerlstrom-Hultqvist J."/>
            <person name="Kolisko M."/>
            <person name="Yi Z."/>
            <person name="Salas-Leiva J.S."/>
            <person name="Gallot-Lavallee L."/>
            <person name="Kops G.J.P.L."/>
            <person name="Archibald J.M."/>
            <person name="Simpson A.G.B."/>
            <person name="Roger A.J."/>
        </authorList>
    </citation>
    <scope>NUCLEOTIDE SEQUENCE</scope>
    <source>
        <strain evidence="2">BICM</strain>
    </source>
</reference>
<dbReference type="Proteomes" id="UP000717585">
    <property type="component" value="Unassembled WGS sequence"/>
</dbReference>
<feature type="transmembrane region" description="Helical" evidence="1">
    <location>
        <begin position="28"/>
        <end position="47"/>
    </location>
</feature>
<evidence type="ECO:0000313" key="2">
    <source>
        <dbReference type="EMBL" id="KAG9390371.1"/>
    </source>
</evidence>
<feature type="transmembrane region" description="Helical" evidence="1">
    <location>
        <begin position="788"/>
        <end position="813"/>
    </location>
</feature>